<dbReference type="GO" id="GO:0005634">
    <property type="term" value="C:nucleus"/>
    <property type="evidence" value="ECO:0007669"/>
    <property type="project" value="UniProtKB-SubCell"/>
</dbReference>
<evidence type="ECO:0000256" key="2">
    <source>
        <dbReference type="ARBA" id="ARBA00004496"/>
    </source>
</evidence>
<feature type="compositionally biased region" description="Polar residues" evidence="6">
    <location>
        <begin position="96"/>
        <end position="109"/>
    </location>
</feature>
<feature type="compositionally biased region" description="Basic residues" evidence="6">
    <location>
        <begin position="49"/>
        <end position="60"/>
    </location>
</feature>
<feature type="coiled-coil region" evidence="5">
    <location>
        <begin position="329"/>
        <end position="619"/>
    </location>
</feature>
<accession>A0A0B2UV09</accession>
<dbReference type="PROSITE" id="PS01159">
    <property type="entry name" value="WW_DOMAIN_1"/>
    <property type="match status" value="1"/>
</dbReference>
<dbReference type="SUPFAM" id="SSF51045">
    <property type="entry name" value="WW domain"/>
    <property type="match status" value="2"/>
</dbReference>
<feature type="region of interest" description="Disordered" evidence="6">
    <location>
        <begin position="1"/>
        <end position="25"/>
    </location>
</feature>
<dbReference type="AlphaFoldDB" id="A0A0B2UV09"/>
<sequence>MASAKKRVEMAMASKAKLQSAPYVQINTHVDDPQKSLEELFTAGVRTHEQRKHYERKKHTIPISFNQRPVSVKSRGSSAGHSREGSSDDGIGSSGRQTLSPSSVSSTHFSGPYQGPVHTRQGSAPALINYGGMEHHSNRQIAAPVHAPSKSLSVMAMTDVGDQQFTTATHRTAKSCDLDSEPNRHLEMSFTPDGQPFYIDHNSKMTYWSDPRAKSQSLDPLAIGMSDPTIMQQQPQQQPQQQIGHSLQPNDPDDGLGPLPEGWMKNYDQNGDPYFIDHINQATTWYDPRIPRHLQEERIRQRHACGRQESDHARTNLYESPQDCSSSLVQQLQMERRDMQQRQQQLCREDCSSSLVQQLQMERRDMQQRQQQLCREDCSSSLVQQLQMERRDMQQRQQQLCREDCSSSLVQQLQMERRDMQQRQQQLCREDCSSSLVQQLQMERRDMQQRQQQLCREDCSSSLVQQLQMERRDMQQRQQQLCREDCSSSLVQQLQMERRDMQQRQQQLCREDCSSSLVQQLQMERRDMQQRQQQLCREDCSSSLVQQLQMERRDMQQRQQQLCREDCSSSLVQQLQMERRDMQQRQQQLCREDCSSSLVQQLQMERRDMQQRQQQLCREGLIDPHWQNAQQYQAPISPMQHSQMPQTYSNYCSTPQQGRPQMIPANYYTHNRNISNDSAVDNTMEVDYVSSAQMGMTSLQGAHHIDPNLVRDLTAQDLNPRDFDQYLQLNDSRSPAVAKQYM</sequence>
<keyword evidence="5" id="KW-0175">Coiled coil</keyword>
<evidence type="ECO:0000256" key="3">
    <source>
        <dbReference type="ARBA" id="ARBA00022490"/>
    </source>
</evidence>
<dbReference type="PROSITE" id="PS50020">
    <property type="entry name" value="WW_DOMAIN_2"/>
    <property type="match status" value="2"/>
</dbReference>
<dbReference type="GO" id="GO:0045944">
    <property type="term" value="P:positive regulation of transcription by RNA polymerase II"/>
    <property type="evidence" value="ECO:0007669"/>
    <property type="project" value="TreeGrafter"/>
</dbReference>
<dbReference type="InterPro" id="IPR036020">
    <property type="entry name" value="WW_dom_sf"/>
</dbReference>
<evidence type="ECO:0000313" key="9">
    <source>
        <dbReference type="Proteomes" id="UP000031036"/>
    </source>
</evidence>
<feature type="compositionally biased region" description="Polar residues" evidence="6">
    <location>
        <begin position="63"/>
        <end position="80"/>
    </location>
</feature>
<dbReference type="OrthoDB" id="2020426at2759"/>
<gene>
    <name evidence="8" type="primary">Yap1</name>
    <name evidence="8" type="ORF">Tcan_04692</name>
</gene>
<keyword evidence="3" id="KW-0963">Cytoplasm</keyword>
<feature type="region of interest" description="Disordered" evidence="6">
    <location>
        <begin position="48"/>
        <end position="124"/>
    </location>
</feature>
<dbReference type="GO" id="GO:0005737">
    <property type="term" value="C:cytoplasm"/>
    <property type="evidence" value="ECO:0007669"/>
    <property type="project" value="UniProtKB-SubCell"/>
</dbReference>
<dbReference type="STRING" id="6265.A0A0B2UV09"/>
<dbReference type="InterPro" id="IPR051583">
    <property type="entry name" value="YAP1"/>
</dbReference>
<feature type="region of interest" description="Disordered" evidence="6">
    <location>
        <begin position="303"/>
        <end position="322"/>
    </location>
</feature>
<feature type="compositionally biased region" description="Low complexity" evidence="6">
    <location>
        <begin position="232"/>
        <end position="261"/>
    </location>
</feature>
<keyword evidence="4" id="KW-0539">Nucleus</keyword>
<dbReference type="GO" id="GO:0035329">
    <property type="term" value="P:hippo signaling"/>
    <property type="evidence" value="ECO:0007669"/>
    <property type="project" value="TreeGrafter"/>
</dbReference>
<evidence type="ECO:0000256" key="5">
    <source>
        <dbReference type="SAM" id="Coils"/>
    </source>
</evidence>
<evidence type="ECO:0000259" key="7">
    <source>
        <dbReference type="PROSITE" id="PS50020"/>
    </source>
</evidence>
<dbReference type="Pfam" id="PF00397">
    <property type="entry name" value="WW"/>
    <property type="match status" value="1"/>
</dbReference>
<feature type="domain" description="WW" evidence="7">
    <location>
        <begin position="257"/>
        <end position="290"/>
    </location>
</feature>
<proteinExistence type="predicted"/>
<evidence type="ECO:0000256" key="6">
    <source>
        <dbReference type="SAM" id="MobiDB-lite"/>
    </source>
</evidence>
<protein>
    <submittedName>
        <fullName evidence="8">Yorkie-like protein</fullName>
    </submittedName>
</protein>
<evidence type="ECO:0000313" key="8">
    <source>
        <dbReference type="EMBL" id="KHN74941.1"/>
    </source>
</evidence>
<evidence type="ECO:0000256" key="4">
    <source>
        <dbReference type="ARBA" id="ARBA00023242"/>
    </source>
</evidence>
<dbReference type="PANTHER" id="PTHR17616">
    <property type="entry name" value="YES-ASSOCIATED PROTEIN YAP1 FAMILY MEMBER"/>
    <property type="match status" value="1"/>
</dbReference>
<reference evidence="8 9" key="1">
    <citation type="submission" date="2014-11" db="EMBL/GenBank/DDBJ databases">
        <title>Genetic blueprint of the zoonotic pathogen Toxocara canis.</title>
        <authorList>
            <person name="Zhu X.-Q."/>
            <person name="Korhonen P.K."/>
            <person name="Cai H."/>
            <person name="Young N.D."/>
            <person name="Nejsum P."/>
            <person name="von Samson-Himmelstjerna G."/>
            <person name="Boag P.R."/>
            <person name="Tan P."/>
            <person name="Li Q."/>
            <person name="Min J."/>
            <person name="Yang Y."/>
            <person name="Wang X."/>
            <person name="Fang X."/>
            <person name="Hall R.S."/>
            <person name="Hofmann A."/>
            <person name="Sternberg P.W."/>
            <person name="Jex A.R."/>
            <person name="Gasser R.B."/>
        </authorList>
    </citation>
    <scope>NUCLEOTIDE SEQUENCE [LARGE SCALE GENOMIC DNA]</scope>
    <source>
        <strain evidence="8">PN_DK_2014</strain>
    </source>
</reference>
<evidence type="ECO:0000256" key="1">
    <source>
        <dbReference type="ARBA" id="ARBA00004123"/>
    </source>
</evidence>
<dbReference type="PANTHER" id="PTHR17616:SF8">
    <property type="entry name" value="TRANSCRIPTIONAL COACTIVATOR YORKIE"/>
    <property type="match status" value="1"/>
</dbReference>
<dbReference type="GO" id="GO:0003713">
    <property type="term" value="F:transcription coactivator activity"/>
    <property type="evidence" value="ECO:0007669"/>
    <property type="project" value="TreeGrafter"/>
</dbReference>
<dbReference type="CDD" id="cd00201">
    <property type="entry name" value="WW"/>
    <property type="match status" value="2"/>
</dbReference>
<organism evidence="8 9">
    <name type="scientific">Toxocara canis</name>
    <name type="common">Canine roundworm</name>
    <dbReference type="NCBI Taxonomy" id="6265"/>
    <lineage>
        <taxon>Eukaryota</taxon>
        <taxon>Metazoa</taxon>
        <taxon>Ecdysozoa</taxon>
        <taxon>Nematoda</taxon>
        <taxon>Chromadorea</taxon>
        <taxon>Rhabditida</taxon>
        <taxon>Spirurina</taxon>
        <taxon>Ascaridomorpha</taxon>
        <taxon>Ascaridoidea</taxon>
        <taxon>Toxocaridae</taxon>
        <taxon>Toxocara</taxon>
    </lineage>
</organism>
<feature type="domain" description="WW" evidence="7">
    <location>
        <begin position="187"/>
        <end position="213"/>
    </location>
</feature>
<dbReference type="EMBL" id="JPKZ01002807">
    <property type="protein sequence ID" value="KHN74941.1"/>
    <property type="molecule type" value="Genomic_DNA"/>
</dbReference>
<dbReference type="SMART" id="SM00456">
    <property type="entry name" value="WW"/>
    <property type="match status" value="2"/>
</dbReference>
<dbReference type="Gene3D" id="2.20.70.10">
    <property type="match status" value="2"/>
</dbReference>
<name>A0A0B2UV09_TOXCA</name>
<comment type="subcellular location">
    <subcellularLocation>
        <location evidence="2">Cytoplasm</location>
    </subcellularLocation>
    <subcellularLocation>
        <location evidence="1">Nucleus</location>
    </subcellularLocation>
</comment>
<keyword evidence="9" id="KW-1185">Reference proteome</keyword>
<dbReference type="InterPro" id="IPR001202">
    <property type="entry name" value="WW_dom"/>
</dbReference>
<comment type="caution">
    <text evidence="8">The sequence shown here is derived from an EMBL/GenBank/DDBJ whole genome shotgun (WGS) entry which is preliminary data.</text>
</comment>
<dbReference type="Proteomes" id="UP000031036">
    <property type="component" value="Unassembled WGS sequence"/>
</dbReference>
<feature type="region of interest" description="Disordered" evidence="6">
    <location>
        <begin position="230"/>
        <end position="261"/>
    </location>
</feature>